<dbReference type="Pfam" id="PF26062">
    <property type="entry name" value="DUF8022"/>
    <property type="match status" value="1"/>
</dbReference>
<gene>
    <name evidence="2" type="ORF">E5139_14550</name>
</gene>
<organism evidence="2 3">
    <name type="scientific">Halomicrobium mukohataei</name>
    <dbReference type="NCBI Taxonomy" id="57705"/>
    <lineage>
        <taxon>Archaea</taxon>
        <taxon>Methanobacteriati</taxon>
        <taxon>Methanobacteriota</taxon>
        <taxon>Stenosarchaea group</taxon>
        <taxon>Halobacteria</taxon>
        <taxon>Halobacteriales</taxon>
        <taxon>Haloarculaceae</taxon>
        <taxon>Halomicrobium</taxon>
    </lineage>
</organism>
<feature type="compositionally biased region" description="Acidic residues" evidence="1">
    <location>
        <begin position="1"/>
        <end position="18"/>
    </location>
</feature>
<evidence type="ECO:0000313" key="3">
    <source>
        <dbReference type="Proteomes" id="UP000297053"/>
    </source>
</evidence>
<reference evidence="2 3" key="1">
    <citation type="submission" date="2019-04" db="EMBL/GenBank/DDBJ databases">
        <title>Complete genome sequence of Arthrobacter sp. ZXY-2 associated with effective atrazine degradation and salt adaptation.</title>
        <authorList>
            <person name="Zhao X."/>
        </authorList>
    </citation>
    <scope>NUCLEOTIDE SEQUENCE [LARGE SCALE GENOMIC DNA]</scope>
    <source>
        <strain evidence="3">ZP60</strain>
    </source>
</reference>
<dbReference type="GeneID" id="42180184"/>
<dbReference type="KEGG" id="halz:E5139_14550"/>
<feature type="region of interest" description="Disordered" evidence="1">
    <location>
        <begin position="1"/>
        <end position="37"/>
    </location>
</feature>
<dbReference type="Proteomes" id="UP000297053">
    <property type="component" value="Chromosome"/>
</dbReference>
<feature type="region of interest" description="Disordered" evidence="1">
    <location>
        <begin position="90"/>
        <end position="111"/>
    </location>
</feature>
<dbReference type="AlphaFoldDB" id="A0A4D6KFF3"/>
<reference evidence="2 3" key="2">
    <citation type="submission" date="2019-04" db="EMBL/GenBank/DDBJ databases">
        <authorList>
            <person name="Yang S."/>
            <person name="Wei W."/>
        </authorList>
    </citation>
    <scope>NUCLEOTIDE SEQUENCE [LARGE SCALE GENOMIC DNA]</scope>
    <source>
        <strain evidence="3">ZP60</strain>
    </source>
</reference>
<name>A0A4D6KFF3_9EURY</name>
<protein>
    <recommendedName>
        <fullName evidence="4">Acc operon protein</fullName>
    </recommendedName>
</protein>
<sequence>MSSLEPTDDEEPTDDADETTVTVTAGDRELDVSLPDDASSSEAAAIASAISAHVTDRQRAAAAAAAARDDGPEYANEWVLEGRLERFGKRRRPQRVEKGDEWKAAGRSFYR</sequence>
<dbReference type="InterPro" id="IPR058335">
    <property type="entry name" value="PccX"/>
</dbReference>
<dbReference type="EMBL" id="CP039375">
    <property type="protein sequence ID" value="QCD66804.1"/>
    <property type="molecule type" value="Genomic_DNA"/>
</dbReference>
<accession>A0A4D6KFF3</accession>
<feature type="compositionally biased region" description="Basic and acidic residues" evidence="1">
    <location>
        <begin position="94"/>
        <end position="104"/>
    </location>
</feature>
<dbReference type="RefSeq" id="WP_015763236.1">
    <property type="nucleotide sequence ID" value="NZ_CP039375.1"/>
</dbReference>
<evidence type="ECO:0000313" key="2">
    <source>
        <dbReference type="EMBL" id="QCD66804.1"/>
    </source>
</evidence>
<evidence type="ECO:0008006" key="4">
    <source>
        <dbReference type="Google" id="ProtNLM"/>
    </source>
</evidence>
<evidence type="ECO:0000256" key="1">
    <source>
        <dbReference type="SAM" id="MobiDB-lite"/>
    </source>
</evidence>
<proteinExistence type="predicted"/>
<dbReference type="OMA" id="YANEWVL"/>